<dbReference type="Pfam" id="PF00144">
    <property type="entry name" value="Beta-lactamase"/>
    <property type="match status" value="1"/>
</dbReference>
<comment type="caution">
    <text evidence="2">The sequence shown here is derived from an EMBL/GenBank/DDBJ whole genome shotgun (WGS) entry which is preliminary data.</text>
</comment>
<dbReference type="OrthoDB" id="5705574at2"/>
<evidence type="ECO:0000313" key="3">
    <source>
        <dbReference type="Proteomes" id="UP000185753"/>
    </source>
</evidence>
<dbReference type="EMBL" id="LZDS01000029">
    <property type="protein sequence ID" value="OBX27555.1"/>
    <property type="molecule type" value="Genomic_DNA"/>
</dbReference>
<dbReference type="AlphaFoldDB" id="A0A1A7R5L9"/>
<dbReference type="Gene3D" id="3.40.710.10">
    <property type="entry name" value="DD-peptidase/beta-lactamase superfamily"/>
    <property type="match status" value="1"/>
</dbReference>
<keyword evidence="3" id="KW-1185">Reference proteome</keyword>
<gene>
    <name evidence="2" type="ORF">A9J31_10025</name>
</gene>
<dbReference type="RefSeq" id="WP_067767362.1">
    <property type="nucleotide sequence ID" value="NZ_LZDS01000029.1"/>
</dbReference>
<name>A0A1A7R5L9_9GAMM</name>
<dbReference type="InterPro" id="IPR052907">
    <property type="entry name" value="Beta-lactamase/esterase"/>
</dbReference>
<accession>A0A1A7R5L9</accession>
<dbReference type="PANTHER" id="PTHR43319">
    <property type="entry name" value="BETA-LACTAMASE-RELATED"/>
    <property type="match status" value="1"/>
</dbReference>
<protein>
    <submittedName>
        <fullName evidence="2">Esterase</fullName>
    </submittedName>
</protein>
<dbReference type="STRING" id="1443941.A9J31_10025"/>
<proteinExistence type="predicted"/>
<evidence type="ECO:0000259" key="1">
    <source>
        <dbReference type="Pfam" id="PF00144"/>
    </source>
</evidence>
<dbReference type="SUPFAM" id="SSF56601">
    <property type="entry name" value="beta-lactamase/transpeptidase-like"/>
    <property type="match status" value="1"/>
</dbReference>
<evidence type="ECO:0000313" key="2">
    <source>
        <dbReference type="EMBL" id="OBX27555.1"/>
    </source>
</evidence>
<dbReference type="InterPro" id="IPR001466">
    <property type="entry name" value="Beta-lactam-related"/>
</dbReference>
<dbReference type="InterPro" id="IPR012338">
    <property type="entry name" value="Beta-lactam/transpept-like"/>
</dbReference>
<dbReference type="Proteomes" id="UP000185753">
    <property type="component" value="Unassembled WGS sequence"/>
</dbReference>
<organism evidence="2 3">
    <name type="scientific">Acinetobacter gandensis</name>
    <dbReference type="NCBI Taxonomy" id="1443941"/>
    <lineage>
        <taxon>Bacteria</taxon>
        <taxon>Pseudomonadati</taxon>
        <taxon>Pseudomonadota</taxon>
        <taxon>Gammaproteobacteria</taxon>
        <taxon>Moraxellales</taxon>
        <taxon>Moraxellaceae</taxon>
        <taxon>Acinetobacter</taxon>
    </lineage>
</organism>
<reference evidence="3" key="1">
    <citation type="submission" date="2016-06" db="EMBL/GenBank/DDBJ databases">
        <authorList>
            <person name="Radolfova-Krizova L."/>
            <person name="Nemec A."/>
        </authorList>
    </citation>
    <scope>NUCLEOTIDE SEQUENCE [LARGE SCALE GENOMIC DNA]</scope>
    <source>
        <strain evidence="3">ANC 4275</strain>
    </source>
</reference>
<feature type="domain" description="Beta-lactamase-related" evidence="1">
    <location>
        <begin position="32"/>
        <end position="405"/>
    </location>
</feature>
<sequence>MQAVKEYLFAQKHNYQGTVDRAFQDLAEQFSRMQDARTDLGGAALVVYFQGQKVVDIWTGKKSAEEAWQSNTPSVCYSTGKGVLATLAHILVSQGFLDYDTPVAKYWPEFAQNGKSQITLRHMLSHQSGLYDIRNNIDTASEMADWSHMLHILEQATPRFEAATDAAYQPLTFGWQVGGVLEKATGRSLVELMQQHLVEPLQLDHVYFGVPQDKLCEVARLIPKKKKAEIVDVTTQQNSQKIANSENSISNNVKKKKLTHKPSMLDKLLELSGQNLQDFQDGMIPKGMRQFSFFSDEGLQAIIPAATGVFSANSLAKIYAMLANQGQWQGQTLIKSDTFNELSTVQFTKRDRVMPLPMHWRLGYHRILTLGKSSKGFGHMGFNGSGAWCDPQRDLSFAYTHNFPTGSITGDYRLWGLTQETLRCADKVLKGRKGWL</sequence>
<dbReference type="PANTHER" id="PTHR43319:SF3">
    <property type="entry name" value="BETA-LACTAMASE-RELATED DOMAIN-CONTAINING PROTEIN"/>
    <property type="match status" value="1"/>
</dbReference>